<dbReference type="Proteomes" id="UP001181355">
    <property type="component" value="Chromosome"/>
</dbReference>
<keyword evidence="1" id="KW-0812">Transmembrane</keyword>
<evidence type="ECO:0000256" key="1">
    <source>
        <dbReference type="SAM" id="Phobius"/>
    </source>
</evidence>
<organism evidence="2 3">
    <name type="scientific">Undibacterium cyanobacteriorum</name>
    <dbReference type="NCBI Taxonomy" id="3073561"/>
    <lineage>
        <taxon>Bacteria</taxon>
        <taxon>Pseudomonadati</taxon>
        <taxon>Pseudomonadota</taxon>
        <taxon>Betaproteobacteria</taxon>
        <taxon>Burkholderiales</taxon>
        <taxon>Oxalobacteraceae</taxon>
        <taxon>Undibacterium</taxon>
    </lineage>
</organism>
<dbReference type="EMBL" id="CP133720">
    <property type="protein sequence ID" value="WMW81055.1"/>
    <property type="molecule type" value="Genomic_DNA"/>
</dbReference>
<gene>
    <name evidence="2" type="ORF">RF679_01940</name>
</gene>
<keyword evidence="3" id="KW-1185">Reference proteome</keyword>
<reference evidence="2" key="1">
    <citation type="submission" date="2023-09" db="EMBL/GenBank/DDBJ databases">
        <title>Undibacterium sp. 20NA77.5 isolated from freshwater.</title>
        <authorList>
            <person name="Le V."/>
            <person name="Ko S.-R."/>
            <person name="Ahn C.-Y."/>
            <person name="Oh H.-M."/>
        </authorList>
    </citation>
    <scope>NUCLEOTIDE SEQUENCE</scope>
    <source>
        <strain evidence="2">20NA77.5</strain>
    </source>
</reference>
<feature type="transmembrane region" description="Helical" evidence="1">
    <location>
        <begin position="63"/>
        <end position="79"/>
    </location>
</feature>
<sequence>MRLWKYTIGWRSLSFTPRKGDWRQIKAGRRILRRQSNRWRIVCTLSTQTEIKMFTQIVSNTPTWVWILLAGLVALGYSQTKNRSVKFKRSLVLPIVMLGLSSNSMLQSFGNQTGVLIAWLASLILLSVVVSKSKVTQNGVKYDGVTDRLELQGSWLPMVLIMAIFVGKYAISVMKHANPSLFEQTSFGVACALYFALLSSYFLGRSLASLKHRKNHLDQLHLTIA</sequence>
<protein>
    <recommendedName>
        <fullName evidence="4">Transmembrane protein</fullName>
    </recommendedName>
</protein>
<dbReference type="InterPro" id="IPR046730">
    <property type="entry name" value="DUF6622"/>
</dbReference>
<evidence type="ECO:0000313" key="3">
    <source>
        <dbReference type="Proteomes" id="UP001181355"/>
    </source>
</evidence>
<proteinExistence type="predicted"/>
<keyword evidence="1" id="KW-1133">Transmembrane helix</keyword>
<accession>A0ABY9RLC2</accession>
<evidence type="ECO:0000313" key="2">
    <source>
        <dbReference type="EMBL" id="WMW81055.1"/>
    </source>
</evidence>
<feature type="transmembrane region" description="Helical" evidence="1">
    <location>
        <begin position="155"/>
        <end position="174"/>
    </location>
</feature>
<dbReference type="Pfam" id="PF20327">
    <property type="entry name" value="DUF6622"/>
    <property type="match status" value="1"/>
</dbReference>
<evidence type="ECO:0008006" key="4">
    <source>
        <dbReference type="Google" id="ProtNLM"/>
    </source>
</evidence>
<keyword evidence="1" id="KW-0472">Membrane</keyword>
<name>A0ABY9RLC2_9BURK</name>
<feature type="transmembrane region" description="Helical" evidence="1">
    <location>
        <begin position="186"/>
        <end position="204"/>
    </location>
</feature>
<feature type="transmembrane region" description="Helical" evidence="1">
    <location>
        <begin position="116"/>
        <end position="135"/>
    </location>
</feature>